<dbReference type="PANTHER" id="PTHR11487">
    <property type="entry name" value="THIOESTERASE"/>
    <property type="match status" value="1"/>
</dbReference>
<evidence type="ECO:0000256" key="2">
    <source>
        <dbReference type="SAM" id="MobiDB-lite"/>
    </source>
</evidence>
<evidence type="ECO:0000256" key="1">
    <source>
        <dbReference type="ARBA" id="ARBA00007169"/>
    </source>
</evidence>
<dbReference type="InterPro" id="IPR001031">
    <property type="entry name" value="Thioesterase"/>
</dbReference>
<feature type="compositionally biased region" description="Basic and acidic residues" evidence="2">
    <location>
        <begin position="247"/>
        <end position="257"/>
    </location>
</feature>
<dbReference type="Pfam" id="PF00975">
    <property type="entry name" value="Thioesterase"/>
    <property type="match status" value="1"/>
</dbReference>
<feature type="compositionally biased region" description="Low complexity" evidence="2">
    <location>
        <begin position="218"/>
        <end position="231"/>
    </location>
</feature>
<name>A0ABU8UNI1_9ACTN</name>
<feature type="domain" description="Thioesterase" evidence="3">
    <location>
        <begin position="25"/>
        <end position="152"/>
    </location>
</feature>
<evidence type="ECO:0000313" key="5">
    <source>
        <dbReference type="Proteomes" id="UP001376459"/>
    </source>
</evidence>
<organism evidence="4 5">
    <name type="scientific">Streptomyces machairae</name>
    <dbReference type="NCBI Taxonomy" id="3134109"/>
    <lineage>
        <taxon>Bacteria</taxon>
        <taxon>Bacillati</taxon>
        <taxon>Actinomycetota</taxon>
        <taxon>Actinomycetes</taxon>
        <taxon>Kitasatosporales</taxon>
        <taxon>Streptomycetaceae</taxon>
        <taxon>Streptomyces</taxon>
    </lineage>
</organism>
<dbReference type="InterPro" id="IPR029058">
    <property type="entry name" value="AB_hydrolase_fold"/>
</dbReference>
<reference evidence="4 5" key="1">
    <citation type="submission" date="2024-03" db="EMBL/GenBank/DDBJ databases">
        <title>Novel Streptomyces species of biotechnological and ecological value are a feature of Machair soil.</title>
        <authorList>
            <person name="Prole J.R."/>
            <person name="Goodfellow M."/>
            <person name="Allenby N."/>
            <person name="Ward A.C."/>
        </authorList>
    </citation>
    <scope>NUCLEOTIDE SEQUENCE [LARGE SCALE GENOMIC DNA]</scope>
    <source>
        <strain evidence="4 5">MS1.AVA.1</strain>
    </source>
</reference>
<feature type="region of interest" description="Disordered" evidence="2">
    <location>
        <begin position="218"/>
        <end position="257"/>
    </location>
</feature>
<comment type="similarity">
    <text evidence="1">Belongs to the thioesterase family.</text>
</comment>
<proteinExistence type="inferred from homology"/>
<accession>A0ABU8UNI1</accession>
<evidence type="ECO:0000259" key="3">
    <source>
        <dbReference type="Pfam" id="PF00975"/>
    </source>
</evidence>
<dbReference type="EMBL" id="JBBKAK010000001">
    <property type="protein sequence ID" value="MEJ8670474.1"/>
    <property type="molecule type" value="Genomic_DNA"/>
</dbReference>
<dbReference type="Proteomes" id="UP001376459">
    <property type="component" value="Unassembled WGS sequence"/>
</dbReference>
<dbReference type="Gene3D" id="3.40.50.1820">
    <property type="entry name" value="alpha/beta hydrolase"/>
    <property type="match status" value="1"/>
</dbReference>
<sequence>MSDVTARLAPNKWFPRAPLAEASARLFCIPYSGCGAMMYRQWPDSYRGIDFCRLQPPGRENRFNEPIFATYQDMAAALADAVEPYLDVPYGFFGHCGSALAAYEVSAEIERRGWPTPSSLFISSQVAPQDGPTGRWLVMNRSELNDELDKMTIAMGGTPIPDLSDVYLDILEEDIAANKRYVMPDPQRLATPITTIGWSEDIEVDHRHMGGWTACGTRTSCSSTARTSASSVRRRTSSRPSPRACRPLHETRVSIEG</sequence>
<protein>
    <submittedName>
        <fullName evidence="4">Thioesterase domain-containing protein</fullName>
    </submittedName>
</protein>
<dbReference type="SUPFAM" id="SSF53474">
    <property type="entry name" value="alpha/beta-Hydrolases"/>
    <property type="match status" value="1"/>
</dbReference>
<comment type="caution">
    <text evidence="4">The sequence shown here is derived from an EMBL/GenBank/DDBJ whole genome shotgun (WGS) entry which is preliminary data.</text>
</comment>
<dbReference type="PANTHER" id="PTHR11487:SF0">
    <property type="entry name" value="S-ACYL FATTY ACID SYNTHASE THIOESTERASE, MEDIUM CHAIN"/>
    <property type="match status" value="1"/>
</dbReference>
<gene>
    <name evidence="4" type="ORF">WKI71_24770</name>
</gene>
<keyword evidence="5" id="KW-1185">Reference proteome</keyword>
<dbReference type="InterPro" id="IPR012223">
    <property type="entry name" value="TEII"/>
</dbReference>
<evidence type="ECO:0000313" key="4">
    <source>
        <dbReference type="EMBL" id="MEJ8670474.1"/>
    </source>
</evidence>